<accession>A0A418XFD6</accession>
<name>A0A418XFD6_9BURK</name>
<evidence type="ECO:0000313" key="3">
    <source>
        <dbReference type="Proteomes" id="UP000284006"/>
    </source>
</evidence>
<dbReference type="OrthoDB" id="8735103at2"/>
<keyword evidence="1" id="KW-0732">Signal</keyword>
<dbReference type="EMBL" id="QYUP01000153">
    <property type="protein sequence ID" value="RJG11173.1"/>
    <property type="molecule type" value="Genomic_DNA"/>
</dbReference>
<proteinExistence type="predicted"/>
<dbReference type="AlphaFoldDB" id="A0A418XFD6"/>
<dbReference type="Proteomes" id="UP000284006">
    <property type="component" value="Unassembled WGS sequence"/>
</dbReference>
<dbReference type="SUPFAM" id="SSF56935">
    <property type="entry name" value="Porins"/>
    <property type="match status" value="1"/>
</dbReference>
<organism evidence="2 3">
    <name type="scientific">Massilia cavernae</name>
    <dbReference type="NCBI Taxonomy" id="2320864"/>
    <lineage>
        <taxon>Bacteria</taxon>
        <taxon>Pseudomonadati</taxon>
        <taxon>Pseudomonadota</taxon>
        <taxon>Betaproteobacteria</taxon>
        <taxon>Burkholderiales</taxon>
        <taxon>Oxalobacteraceae</taxon>
        <taxon>Telluria group</taxon>
        <taxon>Massilia</taxon>
    </lineage>
</organism>
<dbReference type="RefSeq" id="WP_119812642.1">
    <property type="nucleotide sequence ID" value="NZ_QYUP01000153.1"/>
</dbReference>
<dbReference type="Gene3D" id="2.40.160.10">
    <property type="entry name" value="Porin"/>
    <property type="match status" value="1"/>
</dbReference>
<feature type="signal peptide" evidence="1">
    <location>
        <begin position="1"/>
        <end position="20"/>
    </location>
</feature>
<gene>
    <name evidence="2" type="ORF">D3872_21055</name>
</gene>
<evidence type="ECO:0000313" key="2">
    <source>
        <dbReference type="EMBL" id="RJG11173.1"/>
    </source>
</evidence>
<reference evidence="2 3" key="1">
    <citation type="submission" date="2018-09" db="EMBL/GenBank/DDBJ databases">
        <authorList>
            <person name="Zhu H."/>
        </authorList>
    </citation>
    <scope>NUCLEOTIDE SEQUENCE [LARGE SCALE GENOMIC DNA]</scope>
    <source>
        <strain evidence="2 3">K1S02-61</strain>
    </source>
</reference>
<feature type="chain" id="PRO_5019326776" evidence="1">
    <location>
        <begin position="21"/>
        <end position="383"/>
    </location>
</feature>
<evidence type="ECO:0000256" key="1">
    <source>
        <dbReference type="SAM" id="SignalP"/>
    </source>
</evidence>
<sequence length="383" mass="38958">MKNLIALSVVAAASMQAAHAVDIKAGDWNVNVGGIVNAYYTAVSCSGAAVGGLALGGEGIGCGGQDDRTTIGNGLLPNGLVTSATSTTGGYDVKALIGIYHSTATDSAIAQNSVVDVRQAFFSFGNASMGTVKLGRDYGIFGANAILGDMTLLGAGAPVQATQRGRVALGHIGAGYTYLGNYGQMVYSSPKSASGISFDIGLMDPVSDTPVVAGPAFTGKTSPQVQAQLAYARDGFRAWLGAKSQKFESLAVGAGDMTMTGVEIGGSYTAGSLGLLANVQRGSGLGILSDADQGDTDSMNWLGQATWKMEKLKLGLSYGISENDDDTPGTRGLKSNANLTAGAYYSLNSMITLVAEAGQTRSKSFAGQTARMNGVAVGGIIFF</sequence>
<protein>
    <submittedName>
        <fullName evidence="2">Porin</fullName>
    </submittedName>
</protein>
<dbReference type="InterPro" id="IPR023614">
    <property type="entry name" value="Porin_dom_sf"/>
</dbReference>
<comment type="caution">
    <text evidence="2">The sequence shown here is derived from an EMBL/GenBank/DDBJ whole genome shotgun (WGS) entry which is preliminary data.</text>
</comment>
<keyword evidence="3" id="KW-1185">Reference proteome</keyword>